<feature type="chain" id="PRO_5035278538" description="Pherophorin domain-containing protein" evidence="2">
    <location>
        <begin position="33"/>
        <end position="540"/>
    </location>
</feature>
<dbReference type="InterPro" id="IPR024616">
    <property type="entry name" value="Pherophorin"/>
</dbReference>
<evidence type="ECO:0000259" key="3">
    <source>
        <dbReference type="Pfam" id="PF12499"/>
    </source>
</evidence>
<dbReference type="Proteomes" id="UP000747399">
    <property type="component" value="Unassembled WGS sequence"/>
</dbReference>
<gene>
    <name evidence="4" type="ORF">Vafri_4397</name>
</gene>
<feature type="compositionally biased region" description="Pro residues" evidence="1">
    <location>
        <begin position="214"/>
        <end position="230"/>
    </location>
</feature>
<feature type="domain" description="Pherophorin" evidence="3">
    <location>
        <begin position="376"/>
        <end position="528"/>
    </location>
</feature>
<organism evidence="4 5">
    <name type="scientific">Volvox africanus</name>
    <dbReference type="NCBI Taxonomy" id="51714"/>
    <lineage>
        <taxon>Eukaryota</taxon>
        <taxon>Viridiplantae</taxon>
        <taxon>Chlorophyta</taxon>
        <taxon>core chlorophytes</taxon>
        <taxon>Chlorophyceae</taxon>
        <taxon>CS clade</taxon>
        <taxon>Chlamydomonadales</taxon>
        <taxon>Volvocaceae</taxon>
        <taxon>Volvox</taxon>
    </lineage>
</organism>
<evidence type="ECO:0000313" key="4">
    <source>
        <dbReference type="EMBL" id="GIL47604.1"/>
    </source>
</evidence>
<accession>A0A8J4AUW2</accession>
<comment type="caution">
    <text evidence="4">The sequence shown here is derived from an EMBL/GenBank/DDBJ whole genome shotgun (WGS) entry which is preliminary data.</text>
</comment>
<feature type="signal peptide" evidence="2">
    <location>
        <begin position="1"/>
        <end position="32"/>
    </location>
</feature>
<reference evidence="4" key="1">
    <citation type="journal article" date="2021" name="Proc. Natl. Acad. Sci. U.S.A.">
        <title>Three genomes in the algal genus Volvox reveal the fate of a haploid sex-determining region after a transition to homothallism.</title>
        <authorList>
            <person name="Yamamoto K."/>
            <person name="Hamaji T."/>
            <person name="Kawai-Toyooka H."/>
            <person name="Matsuzaki R."/>
            <person name="Takahashi F."/>
            <person name="Nishimura Y."/>
            <person name="Kawachi M."/>
            <person name="Noguchi H."/>
            <person name="Minakuchi Y."/>
            <person name="Umen J.G."/>
            <person name="Toyoda A."/>
            <person name="Nozaki H."/>
        </authorList>
    </citation>
    <scope>NUCLEOTIDE SEQUENCE</scope>
    <source>
        <strain evidence="4">NIES-3780</strain>
    </source>
</reference>
<keyword evidence="5" id="KW-1185">Reference proteome</keyword>
<name>A0A8J4AUW2_9CHLO</name>
<dbReference type="EMBL" id="BNCO01000004">
    <property type="protein sequence ID" value="GIL47604.1"/>
    <property type="molecule type" value="Genomic_DNA"/>
</dbReference>
<dbReference type="Pfam" id="PF12499">
    <property type="entry name" value="DUF3707"/>
    <property type="match status" value="2"/>
</dbReference>
<feature type="region of interest" description="Disordered" evidence="1">
    <location>
        <begin position="213"/>
        <end position="232"/>
    </location>
</feature>
<dbReference type="AlphaFoldDB" id="A0A8J4AUW2"/>
<proteinExistence type="predicted"/>
<evidence type="ECO:0000256" key="2">
    <source>
        <dbReference type="SAM" id="SignalP"/>
    </source>
</evidence>
<evidence type="ECO:0000313" key="5">
    <source>
        <dbReference type="Proteomes" id="UP000747399"/>
    </source>
</evidence>
<evidence type="ECO:0000256" key="1">
    <source>
        <dbReference type="SAM" id="MobiDB-lite"/>
    </source>
</evidence>
<protein>
    <recommendedName>
        <fullName evidence="3">Pherophorin domain-containing protein</fullName>
    </recommendedName>
</protein>
<feature type="domain" description="Pherophorin" evidence="3">
    <location>
        <begin position="52"/>
        <end position="206"/>
    </location>
</feature>
<keyword evidence="2" id="KW-0732">Signal</keyword>
<sequence>MPAHLSRRSGKSYLPVLLVAGLALGWAFNASAVDDDDDFVESRDQTGSIPEFPFRSCNKTNGAYRLAPVWRPLGGGKYCFNIEVRQDAQSCSGACCTAGLHKIEFNVSSSCLVAGSSVIATLNGIPTRVGAAYDTPPAGLPGSAILRITQLGLDPVTAQGAELCITLKPNRARQGCTTLEQMCVSTGFPAGTCTAATIDVACNCCPVSQAVQAQPPPSPPPPPPPPPSSPPDVIADRPCSVCVTAELVPPAYDVRPYRFDNETCATIQTSIADAMNSEMSSWEITLYTPFSPTSCTGTRAVTCGSFDGSDTDSVQSSRDSLDASYNLIMYFLYAAFHGDLCDPRIDGYSLVITTDGNQCLDYTQPVTCHMPSTFVPNGMCNTTQGVLPFTVAPTYYAQASVAYGPSVNEYCFTVKTLLPDQVVPSTCYQANDTLAKIEWLASDGGRSVVKGFTVTPAGGRRKKISPSWGGMGTNTLKVNLNWTEAQANGGVVCVALQKPYKMRDLHVGWTYQMYVSVFNKDKQDYCCPVFRTGNMDDYES</sequence>